<proteinExistence type="predicted"/>
<sequence length="59" mass="6823">MFSLFIKHETKKLNKRYEEKLAKAICAQKHGDISAFSMFAEEALIIRQKIQALEKPTKA</sequence>
<dbReference type="InterPro" id="IPR045493">
    <property type="entry name" value="DUF6435"/>
</dbReference>
<evidence type="ECO:0000313" key="1">
    <source>
        <dbReference type="EMBL" id="ASP47331.1"/>
    </source>
</evidence>
<name>A0A222G696_9GAMM</name>
<keyword evidence="2" id="KW-1185">Reference proteome</keyword>
<accession>A0A222G696</accession>
<dbReference type="KEGG" id="cber:B5D82_05865"/>
<gene>
    <name evidence="1" type="ORF">B5D82_05865</name>
</gene>
<dbReference type="AlphaFoldDB" id="A0A222G696"/>
<dbReference type="EMBL" id="CP020465">
    <property type="protein sequence ID" value="ASP47331.1"/>
    <property type="molecule type" value="Genomic_DNA"/>
</dbReference>
<protein>
    <recommendedName>
        <fullName evidence="3">Lacal_2735 family protein</fullName>
    </recommendedName>
</protein>
<dbReference type="RefSeq" id="WP_081149928.1">
    <property type="nucleotide sequence ID" value="NZ_CP020465.1"/>
</dbReference>
<dbReference type="Pfam" id="PF20027">
    <property type="entry name" value="DUF6435"/>
    <property type="match status" value="1"/>
</dbReference>
<dbReference type="NCBIfam" id="NF033487">
    <property type="entry name" value="Lacal_2735_fam"/>
    <property type="match status" value="1"/>
</dbReference>
<dbReference type="OrthoDB" id="292170at2"/>
<evidence type="ECO:0008006" key="3">
    <source>
        <dbReference type="Google" id="ProtNLM"/>
    </source>
</evidence>
<evidence type="ECO:0000313" key="2">
    <source>
        <dbReference type="Proteomes" id="UP000202259"/>
    </source>
</evidence>
<organism evidence="1 2">
    <name type="scientific">Cognaticolwellia beringensis</name>
    <dbReference type="NCBI Taxonomy" id="1967665"/>
    <lineage>
        <taxon>Bacteria</taxon>
        <taxon>Pseudomonadati</taxon>
        <taxon>Pseudomonadota</taxon>
        <taxon>Gammaproteobacteria</taxon>
        <taxon>Alteromonadales</taxon>
        <taxon>Colwelliaceae</taxon>
        <taxon>Cognaticolwellia</taxon>
    </lineage>
</organism>
<dbReference type="Proteomes" id="UP000202259">
    <property type="component" value="Chromosome"/>
</dbReference>
<reference evidence="1 2" key="1">
    <citation type="submission" date="2017-08" db="EMBL/GenBank/DDBJ databases">
        <title>Complete genome of Colwellia sp. NB097-1, a psychrophile bacterium ioslated from Bering Sea.</title>
        <authorList>
            <person name="Chen X."/>
        </authorList>
    </citation>
    <scope>NUCLEOTIDE SEQUENCE [LARGE SCALE GENOMIC DNA]</scope>
    <source>
        <strain evidence="1 2">NB097-1</strain>
    </source>
</reference>